<keyword evidence="4" id="KW-0805">Transcription regulation</keyword>
<dbReference type="PRINTS" id="PR00035">
    <property type="entry name" value="HTHGNTR"/>
</dbReference>
<dbReference type="SUPFAM" id="SSF46785">
    <property type="entry name" value="Winged helix' DNA-binding domain"/>
    <property type="match status" value="1"/>
</dbReference>
<dbReference type="GO" id="GO:0030170">
    <property type="term" value="F:pyridoxal phosphate binding"/>
    <property type="evidence" value="ECO:0007669"/>
    <property type="project" value="InterPro"/>
</dbReference>
<dbReference type="SUPFAM" id="SSF53383">
    <property type="entry name" value="PLP-dependent transferases"/>
    <property type="match status" value="1"/>
</dbReference>
<dbReference type="Gene3D" id="3.90.1150.10">
    <property type="entry name" value="Aspartate Aminotransferase, domain 1"/>
    <property type="match status" value="1"/>
</dbReference>
<dbReference type="CDD" id="cd07377">
    <property type="entry name" value="WHTH_GntR"/>
    <property type="match status" value="1"/>
</dbReference>
<accession>A0A0R1EZQ8</accession>
<dbReference type="SMART" id="SM00345">
    <property type="entry name" value="HTH_GNTR"/>
    <property type="match status" value="1"/>
</dbReference>
<keyword evidence="2 8" id="KW-0032">Aminotransferase</keyword>
<protein>
    <submittedName>
        <fullName evidence="8">Aminotransferase</fullName>
    </submittedName>
</protein>
<organism evidence="8 9">
    <name type="scientific">Loigolactobacillus coryniformis subsp. coryniformis KCTC 3167 = DSM 20001</name>
    <dbReference type="NCBI Taxonomy" id="913848"/>
    <lineage>
        <taxon>Bacteria</taxon>
        <taxon>Bacillati</taxon>
        <taxon>Bacillota</taxon>
        <taxon>Bacilli</taxon>
        <taxon>Lactobacillales</taxon>
        <taxon>Lactobacillaceae</taxon>
        <taxon>Loigolactobacillus</taxon>
    </lineage>
</organism>
<dbReference type="Proteomes" id="UP000051181">
    <property type="component" value="Unassembled WGS sequence"/>
</dbReference>
<proteinExistence type="inferred from homology"/>
<feature type="domain" description="HTH gntR-type" evidence="7">
    <location>
        <begin position="13"/>
        <end position="81"/>
    </location>
</feature>
<dbReference type="PANTHER" id="PTHR46577">
    <property type="entry name" value="HTH-TYPE TRANSCRIPTIONAL REGULATORY PROTEIN GABR"/>
    <property type="match status" value="1"/>
</dbReference>
<dbReference type="CDD" id="cd00609">
    <property type="entry name" value="AAT_like"/>
    <property type="match status" value="1"/>
</dbReference>
<dbReference type="AlphaFoldDB" id="A0A0R1EZQ8"/>
<dbReference type="Gene3D" id="1.10.10.10">
    <property type="entry name" value="Winged helix-like DNA-binding domain superfamily/Winged helix DNA-binding domain"/>
    <property type="match status" value="1"/>
</dbReference>
<dbReference type="Gene3D" id="3.40.640.10">
    <property type="entry name" value="Type I PLP-dependent aspartate aminotransferase-like (Major domain)"/>
    <property type="match status" value="1"/>
</dbReference>
<dbReference type="Pfam" id="PF00392">
    <property type="entry name" value="GntR"/>
    <property type="match status" value="1"/>
</dbReference>
<dbReference type="PANTHER" id="PTHR46577:SF2">
    <property type="entry name" value="TRANSCRIPTIONAL REGULATORY PROTEIN"/>
    <property type="match status" value="1"/>
</dbReference>
<sequence>MEINWQPDPQVTTPLYQQISAYCRQQIQQGNWLVGEKLPAQRQLAAQFNVNRSTIVTALNDLQADGVLSSAYGDGTRVASNTWSLALDWQPYLHGQFNANLPTIQTINRLEGENYLRLSTGELAPELFPQKLVQAKLQAITPQITQMNYLEPLGALNLRQALAKRLQRWHIDVQPENILITTGSLQALDLISVALLKPGATVYTEAATYLKSLQVFQSAAATLTGIPQDDAGLCYWQIPPHSTTQQLLYTIPSFQNPTGSVMSLQRRQQLLQFAQKHQLPIIEDTAYQELWLETPPPLPLKALDRANNVLYLGTISKTLAPGLRIGWLVGPAAVIRRLSDVKMQTDYGASSLAQQLLAALLTDPAYDAYLTELRQQLRQRRDAALASLQDYLADVATWQIPRGGFYIWLKLAPTINVERLFQAALKRHILFNPGTIYGTNQALRLSFAYVAPAEFRQGIAVLAQLIKRARKD</sequence>
<name>A0A0R1EZQ8_9LACO</name>
<dbReference type="InterPro" id="IPR036388">
    <property type="entry name" value="WH-like_DNA-bd_sf"/>
</dbReference>
<dbReference type="GO" id="GO:0003700">
    <property type="term" value="F:DNA-binding transcription factor activity"/>
    <property type="evidence" value="ECO:0007669"/>
    <property type="project" value="InterPro"/>
</dbReference>
<evidence type="ECO:0000256" key="5">
    <source>
        <dbReference type="ARBA" id="ARBA00023125"/>
    </source>
</evidence>
<evidence type="ECO:0000256" key="2">
    <source>
        <dbReference type="ARBA" id="ARBA00022576"/>
    </source>
</evidence>
<keyword evidence="5" id="KW-0238">DNA-binding</keyword>
<dbReference type="eggNOG" id="COG1167">
    <property type="taxonomic scope" value="Bacteria"/>
</dbReference>
<dbReference type="InterPro" id="IPR051446">
    <property type="entry name" value="HTH_trans_reg/aminotransferase"/>
</dbReference>
<evidence type="ECO:0000256" key="6">
    <source>
        <dbReference type="ARBA" id="ARBA00023163"/>
    </source>
</evidence>
<keyword evidence="3" id="KW-0663">Pyridoxal phosphate</keyword>
<keyword evidence="8" id="KW-0808">Transferase</keyword>
<dbReference type="InterPro" id="IPR015421">
    <property type="entry name" value="PyrdxlP-dep_Trfase_major"/>
</dbReference>
<dbReference type="PROSITE" id="PS50949">
    <property type="entry name" value="HTH_GNTR"/>
    <property type="match status" value="1"/>
</dbReference>
<keyword evidence="6" id="KW-0804">Transcription</keyword>
<evidence type="ECO:0000256" key="3">
    <source>
        <dbReference type="ARBA" id="ARBA00022898"/>
    </source>
</evidence>
<dbReference type="GO" id="GO:0003677">
    <property type="term" value="F:DNA binding"/>
    <property type="evidence" value="ECO:0007669"/>
    <property type="project" value="UniProtKB-KW"/>
</dbReference>
<dbReference type="GeneID" id="65915776"/>
<dbReference type="EMBL" id="AZCN01000060">
    <property type="protein sequence ID" value="KRK14982.1"/>
    <property type="molecule type" value="Genomic_DNA"/>
</dbReference>
<dbReference type="RefSeq" id="WP_010011244.1">
    <property type="nucleotide sequence ID" value="NZ_AZCN01000060.1"/>
</dbReference>
<dbReference type="InterPro" id="IPR004839">
    <property type="entry name" value="Aminotransferase_I/II_large"/>
</dbReference>
<evidence type="ECO:0000313" key="8">
    <source>
        <dbReference type="EMBL" id="KRK14982.1"/>
    </source>
</evidence>
<comment type="similarity">
    <text evidence="1">In the C-terminal section; belongs to the class-I pyridoxal-phosphate-dependent aminotransferase family.</text>
</comment>
<dbReference type="Pfam" id="PF00155">
    <property type="entry name" value="Aminotran_1_2"/>
    <property type="match status" value="1"/>
</dbReference>
<evidence type="ECO:0000313" key="9">
    <source>
        <dbReference type="Proteomes" id="UP000051181"/>
    </source>
</evidence>
<comment type="caution">
    <text evidence="8">The sequence shown here is derived from an EMBL/GenBank/DDBJ whole genome shotgun (WGS) entry which is preliminary data.</text>
</comment>
<dbReference type="InterPro" id="IPR000524">
    <property type="entry name" value="Tscrpt_reg_HTH_GntR"/>
</dbReference>
<dbReference type="InterPro" id="IPR015424">
    <property type="entry name" value="PyrdxlP-dep_Trfase"/>
</dbReference>
<dbReference type="PATRIC" id="fig|913848.6.peg.2046"/>
<reference evidence="8 9" key="1">
    <citation type="journal article" date="2015" name="Genome Announc.">
        <title>Expanding the biotechnology potential of lactobacilli through comparative genomics of 213 strains and associated genera.</title>
        <authorList>
            <person name="Sun Z."/>
            <person name="Harris H.M."/>
            <person name="McCann A."/>
            <person name="Guo C."/>
            <person name="Argimon S."/>
            <person name="Zhang W."/>
            <person name="Yang X."/>
            <person name="Jeffery I.B."/>
            <person name="Cooney J.C."/>
            <person name="Kagawa T.F."/>
            <person name="Liu W."/>
            <person name="Song Y."/>
            <person name="Salvetti E."/>
            <person name="Wrobel A."/>
            <person name="Rasinkangas P."/>
            <person name="Parkhill J."/>
            <person name="Rea M.C."/>
            <person name="O'Sullivan O."/>
            <person name="Ritari J."/>
            <person name="Douillard F.P."/>
            <person name="Paul Ross R."/>
            <person name="Yang R."/>
            <person name="Briner A.E."/>
            <person name="Felis G.E."/>
            <person name="de Vos W.M."/>
            <person name="Barrangou R."/>
            <person name="Klaenhammer T.R."/>
            <person name="Caufield P.W."/>
            <person name="Cui Y."/>
            <person name="Zhang H."/>
            <person name="O'Toole P.W."/>
        </authorList>
    </citation>
    <scope>NUCLEOTIDE SEQUENCE [LARGE SCALE GENOMIC DNA]</scope>
    <source>
        <strain evidence="8 9">DSM 20001</strain>
    </source>
</reference>
<evidence type="ECO:0000259" key="7">
    <source>
        <dbReference type="PROSITE" id="PS50949"/>
    </source>
</evidence>
<dbReference type="GO" id="GO:0008483">
    <property type="term" value="F:transaminase activity"/>
    <property type="evidence" value="ECO:0007669"/>
    <property type="project" value="UniProtKB-KW"/>
</dbReference>
<dbReference type="InterPro" id="IPR036390">
    <property type="entry name" value="WH_DNA-bd_sf"/>
</dbReference>
<evidence type="ECO:0000256" key="4">
    <source>
        <dbReference type="ARBA" id="ARBA00023015"/>
    </source>
</evidence>
<evidence type="ECO:0000256" key="1">
    <source>
        <dbReference type="ARBA" id="ARBA00005384"/>
    </source>
</evidence>
<gene>
    <name evidence="8" type="ORF">FD22_GL002004</name>
</gene>
<dbReference type="InterPro" id="IPR015422">
    <property type="entry name" value="PyrdxlP-dep_Trfase_small"/>
</dbReference>